<dbReference type="InterPro" id="IPR051165">
    <property type="entry name" value="Multifunctional_ANK_Repeat"/>
</dbReference>
<feature type="repeat" description="ANK" evidence="3">
    <location>
        <begin position="233"/>
        <end position="265"/>
    </location>
</feature>
<evidence type="ECO:0000256" key="1">
    <source>
        <dbReference type="ARBA" id="ARBA00022737"/>
    </source>
</evidence>
<dbReference type="Pfam" id="PF13637">
    <property type="entry name" value="Ank_4"/>
    <property type="match status" value="1"/>
</dbReference>
<protein>
    <submittedName>
        <fullName evidence="4">Mg2+ transporter proteinCorA-like/Zinc transport protein ZntB</fullName>
    </submittedName>
</protein>
<dbReference type="SUPFAM" id="SSF48403">
    <property type="entry name" value="Ankyrin repeat"/>
    <property type="match status" value="1"/>
</dbReference>
<evidence type="ECO:0000256" key="2">
    <source>
        <dbReference type="ARBA" id="ARBA00023043"/>
    </source>
</evidence>
<evidence type="ECO:0000256" key="3">
    <source>
        <dbReference type="PROSITE-ProRule" id="PRU00023"/>
    </source>
</evidence>
<dbReference type="PROSITE" id="PS50297">
    <property type="entry name" value="ANK_REP_REGION"/>
    <property type="match status" value="3"/>
</dbReference>
<keyword evidence="1" id="KW-0677">Repeat</keyword>
<accession>A0A9X0BKX2</accession>
<dbReference type="Proteomes" id="UP001147760">
    <property type="component" value="Unassembled WGS sequence"/>
</dbReference>
<reference evidence="4" key="2">
    <citation type="journal article" date="2023" name="IMA Fungus">
        <title>Comparative genomic study of the Penicillium genus elucidates a diverse pangenome and 15 lateral gene transfer events.</title>
        <authorList>
            <person name="Petersen C."/>
            <person name="Sorensen T."/>
            <person name="Nielsen M.R."/>
            <person name="Sondergaard T.E."/>
            <person name="Sorensen J.L."/>
            <person name="Fitzpatrick D.A."/>
            <person name="Frisvad J.C."/>
            <person name="Nielsen K.L."/>
        </authorList>
    </citation>
    <scope>NUCLEOTIDE SEQUENCE</scope>
    <source>
        <strain evidence="4">IBT 17660</strain>
    </source>
</reference>
<sequence length="333" mass="36066">MSSNPIFRLKVFTNQNTREDAQKGGPPTTMGIILKGWTRHLEDPAALEHPASYRFGPDEDIQEHVTPLMLAANLGHRGIVELLLNRGANVFAATYVLGYVDRGVSELRTIEANAFVTRGTNKTALVFAAEGGYGNEGIVEMLLDRGGTKLLEMATIEGRTPLLAAASKGHALVVGLLLDKGANIDAMEWIPDDSPTPGKLKISAFSLAARQGHPLIKQLLKDYIGLLNSRGALGETAISIALRNGNMDVFLYLFKRGADMSTKGNTSDTLLFQAVRRAHLQAVDMILTKGPSLLDVRNNAGQTAIFAALENDHLEIFEYLFLPCLLFVALGTV</sequence>
<evidence type="ECO:0000313" key="5">
    <source>
        <dbReference type="Proteomes" id="UP001147760"/>
    </source>
</evidence>
<keyword evidence="2 3" id="KW-0040">ANK repeat</keyword>
<dbReference type="OrthoDB" id="341259at2759"/>
<dbReference type="EMBL" id="JAPWDO010000005">
    <property type="protein sequence ID" value="KAJ5471095.1"/>
    <property type="molecule type" value="Genomic_DNA"/>
</dbReference>
<dbReference type="Pfam" id="PF00023">
    <property type="entry name" value="Ank"/>
    <property type="match status" value="1"/>
</dbReference>
<evidence type="ECO:0000313" key="4">
    <source>
        <dbReference type="EMBL" id="KAJ5471095.1"/>
    </source>
</evidence>
<reference evidence="4" key="1">
    <citation type="submission" date="2022-12" db="EMBL/GenBank/DDBJ databases">
        <authorList>
            <person name="Petersen C."/>
        </authorList>
    </citation>
    <scope>NUCLEOTIDE SEQUENCE</scope>
    <source>
        <strain evidence="4">IBT 17660</strain>
    </source>
</reference>
<gene>
    <name evidence="4" type="ORF">N7530_008452</name>
</gene>
<dbReference type="PANTHER" id="PTHR24123:SF33">
    <property type="entry name" value="PROTEIN HOS4"/>
    <property type="match status" value="1"/>
</dbReference>
<feature type="repeat" description="ANK" evidence="3">
    <location>
        <begin position="63"/>
        <end position="95"/>
    </location>
</feature>
<dbReference type="SMART" id="SM00248">
    <property type="entry name" value="ANK"/>
    <property type="match status" value="6"/>
</dbReference>
<dbReference type="Pfam" id="PF12796">
    <property type="entry name" value="Ank_2"/>
    <property type="match status" value="1"/>
</dbReference>
<dbReference type="InterPro" id="IPR002110">
    <property type="entry name" value="Ankyrin_rpt"/>
</dbReference>
<keyword evidence="5" id="KW-1185">Reference proteome</keyword>
<dbReference type="InterPro" id="IPR036770">
    <property type="entry name" value="Ankyrin_rpt-contain_sf"/>
</dbReference>
<comment type="caution">
    <text evidence="4">The sequence shown here is derived from an EMBL/GenBank/DDBJ whole genome shotgun (WGS) entry which is preliminary data.</text>
</comment>
<dbReference type="Gene3D" id="1.25.40.20">
    <property type="entry name" value="Ankyrin repeat-containing domain"/>
    <property type="match status" value="3"/>
</dbReference>
<dbReference type="PROSITE" id="PS50088">
    <property type="entry name" value="ANK_REPEAT"/>
    <property type="match status" value="3"/>
</dbReference>
<feature type="repeat" description="ANK" evidence="3">
    <location>
        <begin position="157"/>
        <end position="189"/>
    </location>
</feature>
<dbReference type="PANTHER" id="PTHR24123">
    <property type="entry name" value="ANKYRIN REPEAT-CONTAINING"/>
    <property type="match status" value="1"/>
</dbReference>
<organism evidence="4 5">
    <name type="scientific">Penicillium desertorum</name>
    <dbReference type="NCBI Taxonomy" id="1303715"/>
    <lineage>
        <taxon>Eukaryota</taxon>
        <taxon>Fungi</taxon>
        <taxon>Dikarya</taxon>
        <taxon>Ascomycota</taxon>
        <taxon>Pezizomycotina</taxon>
        <taxon>Eurotiomycetes</taxon>
        <taxon>Eurotiomycetidae</taxon>
        <taxon>Eurotiales</taxon>
        <taxon>Aspergillaceae</taxon>
        <taxon>Penicillium</taxon>
    </lineage>
</organism>
<dbReference type="AlphaFoldDB" id="A0A9X0BKX2"/>
<name>A0A9X0BKX2_9EURO</name>
<proteinExistence type="predicted"/>